<reference evidence="3 4" key="1">
    <citation type="journal article" date="2021" name="BMC Biol.">
        <title>Horizontally acquired antibacterial genes associated with adaptive radiation of ladybird beetles.</title>
        <authorList>
            <person name="Li H.S."/>
            <person name="Tang X.F."/>
            <person name="Huang Y.H."/>
            <person name="Xu Z.Y."/>
            <person name="Chen M.L."/>
            <person name="Du X.Y."/>
            <person name="Qiu B.Y."/>
            <person name="Chen P.T."/>
            <person name="Zhang W."/>
            <person name="Slipinski A."/>
            <person name="Escalona H.E."/>
            <person name="Waterhouse R.M."/>
            <person name="Zwick A."/>
            <person name="Pang H."/>
        </authorList>
    </citation>
    <scope>NUCLEOTIDE SEQUENCE [LARGE SCALE GENOMIC DNA]</scope>
    <source>
        <strain evidence="3">SYSU2018</strain>
    </source>
</reference>
<keyword evidence="4" id="KW-1185">Reference proteome</keyword>
<gene>
    <name evidence="3" type="ORF">HHI36_001810</name>
</gene>
<comment type="caution">
    <text evidence="3">The sequence shown here is derived from an EMBL/GenBank/DDBJ whole genome shotgun (WGS) entry which is preliminary data.</text>
</comment>
<feature type="signal peptide" evidence="1">
    <location>
        <begin position="1"/>
        <end position="21"/>
    </location>
</feature>
<dbReference type="EMBL" id="JABFTP020000185">
    <property type="protein sequence ID" value="KAL3287336.1"/>
    <property type="molecule type" value="Genomic_DNA"/>
</dbReference>
<keyword evidence="1" id="KW-0732">Signal</keyword>
<accession>A0ABD2P9C1</accession>
<evidence type="ECO:0000259" key="2">
    <source>
        <dbReference type="Pfam" id="PF03067"/>
    </source>
</evidence>
<name>A0ABD2P9C1_9CUCU</name>
<dbReference type="Proteomes" id="UP001516400">
    <property type="component" value="Unassembled WGS sequence"/>
</dbReference>
<feature type="chain" id="PRO_5044741607" description="Chitin-binding type-4 domain-containing protein" evidence="1">
    <location>
        <begin position="22"/>
        <end position="216"/>
    </location>
</feature>
<feature type="domain" description="Chitin-binding type-4" evidence="2">
    <location>
        <begin position="22"/>
        <end position="213"/>
    </location>
</feature>
<protein>
    <recommendedName>
        <fullName evidence="2">Chitin-binding type-4 domain-containing protein</fullName>
    </recommendedName>
</protein>
<dbReference type="AlphaFoldDB" id="A0ABD2P9C1"/>
<dbReference type="Pfam" id="PF03067">
    <property type="entry name" value="LPMO_10"/>
    <property type="match status" value="1"/>
</dbReference>
<evidence type="ECO:0000313" key="3">
    <source>
        <dbReference type="EMBL" id="KAL3287336.1"/>
    </source>
</evidence>
<evidence type="ECO:0000256" key="1">
    <source>
        <dbReference type="SAM" id="SignalP"/>
    </source>
</evidence>
<evidence type="ECO:0000313" key="4">
    <source>
        <dbReference type="Proteomes" id="UP001516400"/>
    </source>
</evidence>
<proteinExistence type="predicted"/>
<dbReference type="InterPro" id="IPR004302">
    <property type="entry name" value="Cellulose/chitin-bd_N"/>
</dbReference>
<organism evidence="3 4">
    <name type="scientific">Cryptolaemus montrouzieri</name>
    <dbReference type="NCBI Taxonomy" id="559131"/>
    <lineage>
        <taxon>Eukaryota</taxon>
        <taxon>Metazoa</taxon>
        <taxon>Ecdysozoa</taxon>
        <taxon>Arthropoda</taxon>
        <taxon>Hexapoda</taxon>
        <taxon>Insecta</taxon>
        <taxon>Pterygota</taxon>
        <taxon>Neoptera</taxon>
        <taxon>Endopterygota</taxon>
        <taxon>Coleoptera</taxon>
        <taxon>Polyphaga</taxon>
        <taxon>Cucujiformia</taxon>
        <taxon>Coccinelloidea</taxon>
        <taxon>Coccinellidae</taxon>
        <taxon>Scymninae</taxon>
        <taxon>Scymnini</taxon>
        <taxon>Cryptolaemus</taxon>
    </lineage>
</organism>
<sequence length="216" mass="24225">MEQCSKILFLMVVIFIRKISSHGVMLEPPSRSALWKFYPVDNVRVVPNYSFNQLICGGFAKQWKKFGGKCGLCGDPFDAPQPRPNENTGKYGKFGTVRNYSPGSVINVKIELKITHKGKFRYSICDLRNSSKPESGEKCFRPLKLADGKSFHKVGPAPPTNIFNAVKLPEGLKCRRCVLRWEYLTGTRKGKCANGKRKVGCGPQESFRNCADISIQ</sequence>